<reference evidence="2 3" key="1">
    <citation type="submission" date="2019-04" db="EMBL/GenBank/DDBJ databases">
        <authorList>
            <person name="Hwang J.C."/>
        </authorList>
    </citation>
    <scope>NUCLEOTIDE SEQUENCE [LARGE SCALE GENOMIC DNA]</scope>
    <source>
        <strain evidence="2 3">IMCC35001</strain>
    </source>
</reference>
<comment type="caution">
    <text evidence="2">The sequence shown here is derived from an EMBL/GenBank/DDBJ whole genome shotgun (WGS) entry which is preliminary data.</text>
</comment>
<evidence type="ECO:0000313" key="3">
    <source>
        <dbReference type="Proteomes" id="UP000305674"/>
    </source>
</evidence>
<dbReference type="OrthoDB" id="572639at2"/>
<name>A0A4U1BFF6_9GAMM</name>
<protein>
    <submittedName>
        <fullName evidence="2">DUF2493 domain-containing protein</fullName>
    </submittedName>
</protein>
<evidence type="ECO:0000259" key="1">
    <source>
        <dbReference type="Pfam" id="PF10686"/>
    </source>
</evidence>
<dbReference type="Proteomes" id="UP000305674">
    <property type="component" value="Unassembled WGS sequence"/>
</dbReference>
<sequence>MLGPYQVIVTGGLDFEDYELLASKLDAYLLTRHNSQGVIIVSGGEPGTETLTEHYAKERNIPLQRPPYEPDFHGDRALFVRTEFMTNVSRALVAFWDGRSPDTHYLIQAARSKGLAVKGVRY</sequence>
<dbReference type="Pfam" id="PF10686">
    <property type="entry name" value="YAcAr"/>
    <property type="match status" value="1"/>
</dbReference>
<dbReference type="AlphaFoldDB" id="A0A4U1BFF6"/>
<dbReference type="InterPro" id="IPR019627">
    <property type="entry name" value="YAcAr"/>
</dbReference>
<accession>A0A4U1BFF6</accession>
<gene>
    <name evidence="2" type="ORF">FCL40_07350</name>
</gene>
<dbReference type="SUPFAM" id="SSF102405">
    <property type="entry name" value="MCP/YpsA-like"/>
    <property type="match status" value="1"/>
</dbReference>
<dbReference type="RefSeq" id="WP_136852506.1">
    <property type="nucleotide sequence ID" value="NZ_SWCI01000003.1"/>
</dbReference>
<evidence type="ECO:0000313" key="2">
    <source>
        <dbReference type="EMBL" id="TKB49958.1"/>
    </source>
</evidence>
<feature type="domain" description="YspA cpYpsA-related SLOG" evidence="1">
    <location>
        <begin position="6"/>
        <end position="72"/>
    </location>
</feature>
<dbReference type="EMBL" id="SWCI01000003">
    <property type="protein sequence ID" value="TKB49958.1"/>
    <property type="molecule type" value="Genomic_DNA"/>
</dbReference>
<keyword evidence="3" id="KW-1185">Reference proteome</keyword>
<proteinExistence type="predicted"/>
<organism evidence="2 3">
    <name type="scientific">Ferrimonas sediminicola</name>
    <dbReference type="NCBI Taxonomy" id="2569538"/>
    <lineage>
        <taxon>Bacteria</taxon>
        <taxon>Pseudomonadati</taxon>
        <taxon>Pseudomonadota</taxon>
        <taxon>Gammaproteobacteria</taxon>
        <taxon>Alteromonadales</taxon>
        <taxon>Ferrimonadaceae</taxon>
        <taxon>Ferrimonas</taxon>
    </lineage>
</organism>